<dbReference type="InterPro" id="IPR018060">
    <property type="entry name" value="HTH_AraC"/>
</dbReference>
<dbReference type="InterPro" id="IPR009057">
    <property type="entry name" value="Homeodomain-like_sf"/>
</dbReference>
<reference evidence="5" key="1">
    <citation type="submission" date="2024-05" db="EMBL/GenBank/DDBJ databases">
        <title>Whole genome shotgun sequence of Streptomyces hydrogenans NBRC 13475.</title>
        <authorList>
            <person name="Komaki H."/>
            <person name="Tamura T."/>
        </authorList>
    </citation>
    <scope>NUCLEOTIDE SEQUENCE</scope>
    <source>
        <strain evidence="5">NBRC 13475</strain>
    </source>
</reference>
<proteinExistence type="predicted"/>
<dbReference type="PANTHER" id="PTHR46796">
    <property type="entry name" value="HTH-TYPE TRANSCRIPTIONAL ACTIVATOR RHAS-RELATED"/>
    <property type="match status" value="1"/>
</dbReference>
<keyword evidence="2" id="KW-0238">DNA-binding</keyword>
<dbReference type="PROSITE" id="PS01124">
    <property type="entry name" value="HTH_ARAC_FAMILY_2"/>
    <property type="match status" value="1"/>
</dbReference>
<evidence type="ECO:0000256" key="3">
    <source>
        <dbReference type="ARBA" id="ARBA00023163"/>
    </source>
</evidence>
<name>A0ABQ3P8E4_9ACTN</name>
<sequence>MVTKVGPGRFRTRKGVTVRHRVCAGGNCQWFYARPDARLRPGIHAYRGFRSTAGMPQERLVVPTGRVSLLIGFGSEMRLRRTGRGEVGAAAPAHTSVVSGLHTRARVLGHQGDLHGVELALAPWAAYRLLGAALGELADTVTDPADVLGSRVRDLGTALEAAPGWPERFALLDEALLRWTADVAPSHEPSPVVLEAWRLLDDTAGRLPIGELADRAGWSVRHLENRFREQIGLTPKRLARVLRLNRAIRLLATGGGAAGVAADCGFFDQSHLSREFTAMTGLPPGRFLAARSGASPWLAG</sequence>
<dbReference type="Proteomes" id="UP001052739">
    <property type="component" value="Unassembled WGS sequence"/>
</dbReference>
<evidence type="ECO:0000256" key="1">
    <source>
        <dbReference type="ARBA" id="ARBA00023015"/>
    </source>
</evidence>
<dbReference type="SUPFAM" id="SSF46689">
    <property type="entry name" value="Homeodomain-like"/>
    <property type="match status" value="2"/>
</dbReference>
<feature type="domain" description="HTH araC/xylS-type" evidence="4">
    <location>
        <begin position="194"/>
        <end position="290"/>
    </location>
</feature>
<protein>
    <submittedName>
        <fullName evidence="5">AraC family transcriptional regulator</fullName>
    </submittedName>
</protein>
<dbReference type="PANTHER" id="PTHR46796:SF15">
    <property type="entry name" value="BLL1074 PROTEIN"/>
    <property type="match status" value="1"/>
</dbReference>
<evidence type="ECO:0000313" key="5">
    <source>
        <dbReference type="EMBL" id="GHI21295.1"/>
    </source>
</evidence>
<evidence type="ECO:0000256" key="2">
    <source>
        <dbReference type="ARBA" id="ARBA00023125"/>
    </source>
</evidence>
<accession>A0ABQ3P8E4</accession>
<comment type="caution">
    <text evidence="5">The sequence shown here is derived from an EMBL/GenBank/DDBJ whole genome shotgun (WGS) entry which is preliminary data.</text>
</comment>
<keyword evidence="1" id="KW-0805">Transcription regulation</keyword>
<gene>
    <name evidence="5" type="ORF">Shyd_26660</name>
</gene>
<dbReference type="EMBL" id="BNDW01000019">
    <property type="protein sequence ID" value="GHI21295.1"/>
    <property type="molecule type" value="Genomic_DNA"/>
</dbReference>
<evidence type="ECO:0000313" key="6">
    <source>
        <dbReference type="Proteomes" id="UP001052739"/>
    </source>
</evidence>
<keyword evidence="3" id="KW-0804">Transcription</keyword>
<dbReference type="Pfam" id="PF12833">
    <property type="entry name" value="HTH_18"/>
    <property type="match status" value="1"/>
</dbReference>
<dbReference type="InterPro" id="IPR050204">
    <property type="entry name" value="AraC_XylS_family_regulators"/>
</dbReference>
<evidence type="ECO:0000259" key="4">
    <source>
        <dbReference type="PROSITE" id="PS01124"/>
    </source>
</evidence>
<dbReference type="SMART" id="SM00342">
    <property type="entry name" value="HTH_ARAC"/>
    <property type="match status" value="1"/>
</dbReference>
<dbReference type="Gene3D" id="1.10.10.60">
    <property type="entry name" value="Homeodomain-like"/>
    <property type="match status" value="1"/>
</dbReference>
<keyword evidence="6" id="KW-1185">Reference proteome</keyword>
<organism evidence="5 6">
    <name type="scientific">Streptomyces hydrogenans</name>
    <dbReference type="NCBI Taxonomy" id="1873719"/>
    <lineage>
        <taxon>Bacteria</taxon>
        <taxon>Bacillati</taxon>
        <taxon>Actinomycetota</taxon>
        <taxon>Actinomycetes</taxon>
        <taxon>Kitasatosporales</taxon>
        <taxon>Streptomycetaceae</taxon>
        <taxon>Streptomyces</taxon>
    </lineage>
</organism>